<keyword evidence="2" id="KW-1185">Reference proteome</keyword>
<accession>A0A5P1ER90</accession>
<dbReference type="AlphaFoldDB" id="A0A5P1ER90"/>
<reference evidence="2" key="1">
    <citation type="journal article" date="2017" name="Nat. Commun.">
        <title>The asparagus genome sheds light on the origin and evolution of a young Y chromosome.</title>
        <authorList>
            <person name="Harkess A."/>
            <person name="Zhou J."/>
            <person name="Xu C."/>
            <person name="Bowers J.E."/>
            <person name="Van der Hulst R."/>
            <person name="Ayyampalayam S."/>
            <person name="Mercati F."/>
            <person name="Riccardi P."/>
            <person name="McKain M.R."/>
            <person name="Kakrana A."/>
            <person name="Tang H."/>
            <person name="Ray J."/>
            <person name="Groenendijk J."/>
            <person name="Arikit S."/>
            <person name="Mathioni S.M."/>
            <person name="Nakano M."/>
            <person name="Shan H."/>
            <person name="Telgmann-Rauber A."/>
            <person name="Kanno A."/>
            <person name="Yue Z."/>
            <person name="Chen H."/>
            <person name="Li W."/>
            <person name="Chen Y."/>
            <person name="Xu X."/>
            <person name="Zhang Y."/>
            <person name="Luo S."/>
            <person name="Chen H."/>
            <person name="Gao J."/>
            <person name="Mao Z."/>
            <person name="Pires J.C."/>
            <person name="Luo M."/>
            <person name="Kudrna D."/>
            <person name="Wing R.A."/>
            <person name="Meyers B.C."/>
            <person name="Yi K."/>
            <person name="Kong H."/>
            <person name="Lavrijsen P."/>
            <person name="Sunseri F."/>
            <person name="Falavigna A."/>
            <person name="Ye Y."/>
            <person name="Leebens-Mack J.H."/>
            <person name="Chen G."/>
        </authorList>
    </citation>
    <scope>NUCLEOTIDE SEQUENCE [LARGE SCALE GENOMIC DNA]</scope>
    <source>
        <strain evidence="2">cv. DH0086</strain>
    </source>
</reference>
<sequence>MAGNEASGFDGRSAGRGLREWQRGSRLGAGARAWGCRGVIRQWFRSERQLGGVELDLGDRAELKKAGLSELMSVVGEEGRCWWEEEFSGSGRHRVFCRVAW</sequence>
<protein>
    <submittedName>
        <fullName evidence="1">Uncharacterized protein</fullName>
    </submittedName>
</protein>
<evidence type="ECO:0000313" key="1">
    <source>
        <dbReference type="EMBL" id="ONK68528.1"/>
    </source>
</evidence>
<proteinExistence type="predicted"/>
<dbReference type="Gramene" id="ONK68528">
    <property type="protein sequence ID" value="ONK68528"/>
    <property type="gene ID" value="A4U43_C05F12870"/>
</dbReference>
<dbReference type="Proteomes" id="UP000243459">
    <property type="component" value="Chromosome 5"/>
</dbReference>
<name>A0A5P1ER90_ASPOF</name>
<evidence type="ECO:0000313" key="2">
    <source>
        <dbReference type="Proteomes" id="UP000243459"/>
    </source>
</evidence>
<gene>
    <name evidence="1" type="ORF">A4U43_C05F12870</name>
</gene>
<organism evidence="1 2">
    <name type="scientific">Asparagus officinalis</name>
    <name type="common">Garden asparagus</name>
    <dbReference type="NCBI Taxonomy" id="4686"/>
    <lineage>
        <taxon>Eukaryota</taxon>
        <taxon>Viridiplantae</taxon>
        <taxon>Streptophyta</taxon>
        <taxon>Embryophyta</taxon>
        <taxon>Tracheophyta</taxon>
        <taxon>Spermatophyta</taxon>
        <taxon>Magnoliopsida</taxon>
        <taxon>Liliopsida</taxon>
        <taxon>Asparagales</taxon>
        <taxon>Asparagaceae</taxon>
        <taxon>Asparagoideae</taxon>
        <taxon>Asparagus</taxon>
    </lineage>
</organism>
<dbReference type="EMBL" id="CM007385">
    <property type="protein sequence ID" value="ONK68528.1"/>
    <property type="molecule type" value="Genomic_DNA"/>
</dbReference>